<organism evidence="3 4">
    <name type="scientific">Rhododendron simsii</name>
    <name type="common">Sims's rhododendron</name>
    <dbReference type="NCBI Taxonomy" id="118357"/>
    <lineage>
        <taxon>Eukaryota</taxon>
        <taxon>Viridiplantae</taxon>
        <taxon>Streptophyta</taxon>
        <taxon>Embryophyta</taxon>
        <taxon>Tracheophyta</taxon>
        <taxon>Spermatophyta</taxon>
        <taxon>Magnoliopsida</taxon>
        <taxon>eudicotyledons</taxon>
        <taxon>Gunneridae</taxon>
        <taxon>Pentapetalae</taxon>
        <taxon>asterids</taxon>
        <taxon>Ericales</taxon>
        <taxon>Ericaceae</taxon>
        <taxon>Ericoideae</taxon>
        <taxon>Rhodoreae</taxon>
        <taxon>Rhododendron</taxon>
    </lineage>
</organism>
<comment type="caution">
    <text evidence="3">The sequence shown here is derived from an EMBL/GenBank/DDBJ whole genome shotgun (WGS) entry which is preliminary data.</text>
</comment>
<evidence type="ECO:0000256" key="2">
    <source>
        <dbReference type="ARBA" id="ARBA00023242"/>
    </source>
</evidence>
<name>A0A834LBI8_RHOSS</name>
<dbReference type="InterPro" id="IPR051992">
    <property type="entry name" value="OxStress_Response_Reg"/>
</dbReference>
<dbReference type="Proteomes" id="UP000626092">
    <property type="component" value="Unassembled WGS sequence"/>
</dbReference>
<proteinExistence type="predicted"/>
<gene>
    <name evidence="3" type="ORF">RHSIM_Rhsim11G0180600</name>
</gene>
<dbReference type="OrthoDB" id="1938584at2759"/>
<sequence>MEKETERNMRSFDMDMQKTDLTQNWRGLSRYYSGKARSFVCMAEVRCVEDLKKQEHPQSQKRKKHSERLVPPLPCRRVSSSAQFASLILGM</sequence>
<evidence type="ECO:0000313" key="4">
    <source>
        <dbReference type="Proteomes" id="UP000626092"/>
    </source>
</evidence>
<protein>
    <submittedName>
        <fullName evidence="3">Uncharacterized protein</fullName>
    </submittedName>
</protein>
<evidence type="ECO:0000313" key="3">
    <source>
        <dbReference type="EMBL" id="KAF7127538.1"/>
    </source>
</evidence>
<dbReference type="GO" id="GO:0005634">
    <property type="term" value="C:nucleus"/>
    <property type="evidence" value="ECO:0007669"/>
    <property type="project" value="UniProtKB-SubCell"/>
</dbReference>
<comment type="subcellular location">
    <subcellularLocation>
        <location evidence="1">Nucleus</location>
    </subcellularLocation>
</comment>
<dbReference type="EMBL" id="WJXA01000011">
    <property type="protein sequence ID" value="KAF7127538.1"/>
    <property type="molecule type" value="Genomic_DNA"/>
</dbReference>
<dbReference type="PANTHER" id="PTHR33172:SF38">
    <property type="entry name" value="GENOME ASSEMBLY, CHROMOSOME: A01"/>
    <property type="match status" value="1"/>
</dbReference>
<dbReference type="PANTHER" id="PTHR33172">
    <property type="entry name" value="OS08G0516900 PROTEIN"/>
    <property type="match status" value="1"/>
</dbReference>
<accession>A0A834LBI8</accession>
<keyword evidence="4" id="KW-1185">Reference proteome</keyword>
<evidence type="ECO:0000256" key="1">
    <source>
        <dbReference type="ARBA" id="ARBA00004123"/>
    </source>
</evidence>
<keyword evidence="2" id="KW-0539">Nucleus</keyword>
<dbReference type="GO" id="GO:0006950">
    <property type="term" value="P:response to stress"/>
    <property type="evidence" value="ECO:0007669"/>
    <property type="project" value="UniProtKB-ARBA"/>
</dbReference>
<reference evidence="3" key="1">
    <citation type="submission" date="2019-11" db="EMBL/GenBank/DDBJ databases">
        <authorList>
            <person name="Liu Y."/>
            <person name="Hou J."/>
            <person name="Li T.-Q."/>
            <person name="Guan C.-H."/>
            <person name="Wu X."/>
            <person name="Wu H.-Z."/>
            <person name="Ling F."/>
            <person name="Zhang R."/>
            <person name="Shi X.-G."/>
            <person name="Ren J.-P."/>
            <person name="Chen E.-F."/>
            <person name="Sun J.-M."/>
        </authorList>
    </citation>
    <scope>NUCLEOTIDE SEQUENCE</scope>
    <source>
        <strain evidence="3">Adult_tree_wgs_1</strain>
        <tissue evidence="3">Leaves</tissue>
    </source>
</reference>
<dbReference type="AlphaFoldDB" id="A0A834LBI8"/>